<evidence type="ECO:0000313" key="3">
    <source>
        <dbReference type="Proteomes" id="UP000776252"/>
    </source>
</evidence>
<name>A0ABS6BP03_9CLOT</name>
<comment type="caution">
    <text evidence="2">The sequence shown here is derived from an EMBL/GenBank/DDBJ whole genome shotgun (WGS) entry which is preliminary data.</text>
</comment>
<sequence length="152" mass="16397">MDINQISQLSQIMGISGTQSSTGVSGSDTNTCFETLLKQIVDNSQKQTSTNIGTSVPSIDDKTSRLDSLSLQSQKAQQLQQMMQIMTTQNADSSSSTGTKRINDSSESLFPSTNNKKDLSQLIQTIMQQQNNTGSSNNNANLINTVLSNSIL</sequence>
<reference evidence="2 3" key="1">
    <citation type="submission" date="2021-06" db="EMBL/GenBank/DDBJ databases">
        <title>Clostridia strains as spoilage organisms.</title>
        <authorList>
            <person name="Wambui J."/>
            <person name="Stephan R."/>
            <person name="Stevens M.J.A."/>
        </authorList>
    </citation>
    <scope>NUCLEOTIDE SEQUENCE [LARGE SCALE GENOMIC DNA]</scope>
    <source>
        <strain evidence="2 3">DSM 14204</strain>
    </source>
</reference>
<accession>A0ABS6BP03</accession>
<evidence type="ECO:0000256" key="1">
    <source>
        <dbReference type="SAM" id="MobiDB-lite"/>
    </source>
</evidence>
<dbReference type="RefSeq" id="WP_216145844.1">
    <property type="nucleotide sequence ID" value="NZ_JAHLDV010000003.1"/>
</dbReference>
<evidence type="ECO:0000313" key="2">
    <source>
        <dbReference type="EMBL" id="MBU3158644.1"/>
    </source>
</evidence>
<keyword evidence="3" id="KW-1185">Reference proteome</keyword>
<dbReference type="Proteomes" id="UP000776252">
    <property type="component" value="Unassembled WGS sequence"/>
</dbReference>
<dbReference type="EMBL" id="JAHLDV010000003">
    <property type="protein sequence ID" value="MBU3158644.1"/>
    <property type="molecule type" value="Genomic_DNA"/>
</dbReference>
<protein>
    <submittedName>
        <fullName evidence="2">Uncharacterized protein</fullName>
    </submittedName>
</protein>
<proteinExistence type="predicted"/>
<organism evidence="2 3">
    <name type="scientific">Clostridium frigoris</name>
    <dbReference type="NCBI Taxonomy" id="205327"/>
    <lineage>
        <taxon>Bacteria</taxon>
        <taxon>Bacillati</taxon>
        <taxon>Bacillota</taxon>
        <taxon>Clostridia</taxon>
        <taxon>Eubacteriales</taxon>
        <taxon>Clostridiaceae</taxon>
        <taxon>Clostridium</taxon>
    </lineage>
</organism>
<feature type="compositionally biased region" description="Polar residues" evidence="1">
    <location>
        <begin position="90"/>
        <end position="114"/>
    </location>
</feature>
<gene>
    <name evidence="2" type="ORF">KPL37_02500</name>
</gene>
<feature type="region of interest" description="Disordered" evidence="1">
    <location>
        <begin position="88"/>
        <end position="115"/>
    </location>
</feature>